<sequence length="778" mass="86594">MVLELHAPTTPRGGAGWWWGRQQRHPLRNLHLTGTAVTEQLDCLPPTKANRVQSPAWSSGFRIRELCRKMPLFYGFSRDLRFPPTLHSGAAPFSPHLTHLGSQNLDFKSHQNLSTRNIGPELSKSSRTLHHRPSSSLMYLATPYFNRMPHFSQMIPHQLTPLQLRGVDVVFIVSSALVQSLLRILRCAEQKDYQKILAHTPKSSTPRFLSQGGGGGGRLSIIPLATGRRSGERVYLGRGRWVTPYSAAPGLRIASHAVVVWRPLISQRAGRGTGDSSLVGRRDARRDVKGPEFPDGALLSPSLDLGSLAGRPARRATQFRERPSPETPSPLYRNSTRRLTMSRPPANKTCSPRTQRRDPHPPLGPDLHWIITLLRAPSRSCFVKLRRQEDSRPSVAFVSVVRPSSGHIRGGVVGRLLASRLDELGTIPRQSHSRIVACGNRAGRCRWSVGFLGVIPIPPPLHSAAAPYSSHFTLTGSQYLDDKSRPILFTHSLKIIRGNVLLFSPRYPQHKSCTCRLLKESSVSATMIGRCGVCRASERRCPRKRHSAEDSRLSFKRIQRSESRKSLVIGTSLLASEWSLFGMPPDSKVKAIRVNSDFYLELEPHTCRQRGVVTRLHEASSTANAGAFPEYNIKRVARTVSKYTPTLKVFKLPNERPQWNAEMSSHEAFIQCGKERLLMRARVAEFCRVFKSLREKLLALTRPRSWTVLRMTVSLIASHQGEPGSTSGRVILGFSHVGIVPDDAAGRRIHALAFQLCSILIPPLSALSTSLLRAAQIS</sequence>
<organism evidence="2 3">
    <name type="scientific">Dryococelus australis</name>
    <dbReference type="NCBI Taxonomy" id="614101"/>
    <lineage>
        <taxon>Eukaryota</taxon>
        <taxon>Metazoa</taxon>
        <taxon>Ecdysozoa</taxon>
        <taxon>Arthropoda</taxon>
        <taxon>Hexapoda</taxon>
        <taxon>Insecta</taxon>
        <taxon>Pterygota</taxon>
        <taxon>Neoptera</taxon>
        <taxon>Polyneoptera</taxon>
        <taxon>Phasmatodea</taxon>
        <taxon>Verophasmatodea</taxon>
        <taxon>Anareolatae</taxon>
        <taxon>Phasmatidae</taxon>
        <taxon>Eurycanthinae</taxon>
        <taxon>Dryococelus</taxon>
    </lineage>
</organism>
<dbReference type="EMBL" id="JARBHB010000011">
    <property type="protein sequence ID" value="KAJ8872068.1"/>
    <property type="molecule type" value="Genomic_DNA"/>
</dbReference>
<proteinExistence type="predicted"/>
<evidence type="ECO:0000313" key="3">
    <source>
        <dbReference type="Proteomes" id="UP001159363"/>
    </source>
</evidence>
<accession>A0ABQ9GJ72</accession>
<gene>
    <name evidence="2" type="ORF">PR048_025669</name>
</gene>
<evidence type="ECO:0000313" key="2">
    <source>
        <dbReference type="EMBL" id="KAJ8872068.1"/>
    </source>
</evidence>
<name>A0ABQ9GJ72_9NEOP</name>
<dbReference type="Proteomes" id="UP001159363">
    <property type="component" value="Chromosome 10"/>
</dbReference>
<feature type="compositionally biased region" description="Basic and acidic residues" evidence="1">
    <location>
        <begin position="280"/>
        <end position="292"/>
    </location>
</feature>
<reference evidence="2 3" key="1">
    <citation type="submission" date="2023-02" db="EMBL/GenBank/DDBJ databases">
        <title>LHISI_Scaffold_Assembly.</title>
        <authorList>
            <person name="Stuart O.P."/>
            <person name="Cleave R."/>
            <person name="Magrath M.J.L."/>
            <person name="Mikheyev A.S."/>
        </authorList>
    </citation>
    <scope>NUCLEOTIDE SEQUENCE [LARGE SCALE GENOMIC DNA]</scope>
    <source>
        <strain evidence="2">Daus_M_001</strain>
        <tissue evidence="2">Leg muscle</tissue>
    </source>
</reference>
<keyword evidence="3" id="KW-1185">Reference proteome</keyword>
<feature type="region of interest" description="Disordered" evidence="1">
    <location>
        <begin position="269"/>
        <end position="362"/>
    </location>
</feature>
<comment type="caution">
    <text evidence="2">The sequence shown here is derived from an EMBL/GenBank/DDBJ whole genome shotgun (WGS) entry which is preliminary data.</text>
</comment>
<protein>
    <submittedName>
        <fullName evidence="2">Uncharacterized protein</fullName>
    </submittedName>
</protein>
<evidence type="ECO:0000256" key="1">
    <source>
        <dbReference type="SAM" id="MobiDB-lite"/>
    </source>
</evidence>